<evidence type="ECO:0000313" key="1">
    <source>
        <dbReference type="EMBL" id="MDX8535950.1"/>
    </source>
</evidence>
<sequence>MATTSLGSRKFERGRAQIGFPRPVAGNPFYDEAIPPQFAEIDCHPSEIVRTKYARSRPLSLAEIGWVVASKKAHKLSATDRVILLDSDGKPGLKSRCTVWDASRTKHRN</sequence>
<comment type="caution">
    <text evidence="1">The sequence shown here is derived from an EMBL/GenBank/DDBJ whole genome shotgun (WGS) entry which is preliminary data.</text>
</comment>
<gene>
    <name evidence="1" type="ORF">RFM42_33845</name>
</gene>
<accession>A0ABU5AF91</accession>
<keyword evidence="2" id="KW-1185">Reference proteome</keyword>
<name>A0ABU5AF91_9HYPH</name>
<evidence type="ECO:0000313" key="2">
    <source>
        <dbReference type="Proteomes" id="UP001285154"/>
    </source>
</evidence>
<proteinExistence type="predicted"/>
<protein>
    <submittedName>
        <fullName evidence="1">Uncharacterized protein</fullName>
    </submittedName>
</protein>
<dbReference type="Proteomes" id="UP001285154">
    <property type="component" value="Unassembled WGS sequence"/>
</dbReference>
<organism evidence="1 2">
    <name type="scientific">Mesorhizobium vachelliae</name>
    <dbReference type="NCBI Taxonomy" id="3072309"/>
    <lineage>
        <taxon>Bacteria</taxon>
        <taxon>Pseudomonadati</taxon>
        <taxon>Pseudomonadota</taxon>
        <taxon>Alphaproteobacteria</taxon>
        <taxon>Hyphomicrobiales</taxon>
        <taxon>Phyllobacteriaceae</taxon>
        <taxon>Mesorhizobium</taxon>
    </lineage>
</organism>
<dbReference type="RefSeq" id="WP_320253488.1">
    <property type="nucleotide sequence ID" value="NZ_JAVIIQ010000045.1"/>
</dbReference>
<reference evidence="1 2" key="1">
    <citation type="submission" date="2023-08" db="EMBL/GenBank/DDBJ databases">
        <title>Implementing the SeqCode for naming new Mesorhizobium species isolated from Vachellia karroo root nodules.</title>
        <authorList>
            <person name="Van Lill M."/>
        </authorList>
    </citation>
    <scope>NUCLEOTIDE SEQUENCE [LARGE SCALE GENOMIC DNA]</scope>
    <source>
        <strain evidence="1 2">VK25D</strain>
    </source>
</reference>
<dbReference type="EMBL" id="JAVIIQ010000045">
    <property type="protein sequence ID" value="MDX8535950.1"/>
    <property type="molecule type" value="Genomic_DNA"/>
</dbReference>